<dbReference type="EMBL" id="NHOW01000167">
    <property type="protein sequence ID" value="OYR58755.1"/>
    <property type="molecule type" value="Genomic_DNA"/>
</dbReference>
<gene>
    <name evidence="1" type="ORF">DJ83_14485</name>
</gene>
<sequence>MNSEEALTKLADDIATVIPTVDANTEGQYGDGIGSEDEPRQVELLVDELQRHSATYQGTRQEVPYPNGTGRCDIVLPGETPVECKLIRYWRANGDAEDNMPKQVFSPFHENTLLTDAQKLSTSGFEPDGGLLGLFYKRSDSDPESVANLPERFTAERLADKAARDIAYWFDIDIDVCGVAEFDGLQHPVQSQGAAITWEIKS</sequence>
<name>A0A256IQF7_HALEZ</name>
<protein>
    <submittedName>
        <fullName evidence="1">Uncharacterized protein</fullName>
    </submittedName>
</protein>
<dbReference type="AlphaFoldDB" id="A0A256IQF7"/>
<proteinExistence type="predicted"/>
<dbReference type="RefSeq" id="WP_094580449.1">
    <property type="nucleotide sequence ID" value="NZ_NHOW01000167.1"/>
</dbReference>
<dbReference type="Proteomes" id="UP000216409">
    <property type="component" value="Unassembled WGS sequence"/>
</dbReference>
<accession>A0A256IQF7</accession>
<organism evidence="1 2">
    <name type="scientific">Halorubrum ezzemoulense</name>
    <name type="common">Halorubrum chaoviator</name>
    <dbReference type="NCBI Taxonomy" id="337243"/>
    <lineage>
        <taxon>Archaea</taxon>
        <taxon>Methanobacteriati</taxon>
        <taxon>Methanobacteriota</taxon>
        <taxon>Stenosarchaea group</taxon>
        <taxon>Halobacteria</taxon>
        <taxon>Halobacteriales</taxon>
        <taxon>Haloferacaceae</taxon>
        <taxon>Halorubrum</taxon>
    </lineage>
</organism>
<evidence type="ECO:0000313" key="1">
    <source>
        <dbReference type="EMBL" id="OYR58755.1"/>
    </source>
</evidence>
<comment type="caution">
    <text evidence="1">The sequence shown here is derived from an EMBL/GenBank/DDBJ whole genome shotgun (WGS) entry which is preliminary data.</text>
</comment>
<evidence type="ECO:0000313" key="2">
    <source>
        <dbReference type="Proteomes" id="UP000216409"/>
    </source>
</evidence>
<reference evidence="1 2" key="1">
    <citation type="journal article" date="2014" name="Front. Microbiol.">
        <title>Population and genomic analysis of the genus Halorubrum.</title>
        <authorList>
            <person name="Fullmer M.S."/>
            <person name="Soucy S.M."/>
            <person name="Swithers K.S."/>
            <person name="Makkay A.M."/>
            <person name="Wheeler R."/>
            <person name="Ventosa A."/>
            <person name="Gogarten J.P."/>
            <person name="Papke R.T."/>
        </authorList>
    </citation>
    <scope>NUCLEOTIDE SEQUENCE [LARGE SCALE GENOMIC DNA]</scope>
    <source>
        <strain evidence="1 2">LD3</strain>
    </source>
</reference>